<sequence length="251" mass="27371">MVRTLSPIVRDRAGPVRPIPAAIAAITGQPLTEVARVIWQCMDALAGLAGIHGEVAPEDVCHAALLRFGYAPHRLYADVRRRPVLAEVLRAYARSPGPCERLFAICESGEAFAFLGSQAAAWTHSAPASLGVLVREGHLDLDMQVRFALTVKVHRPVPIASPDHEFLETMAIPALALAEAYNIEVLPMDWPYWNLSFPGDITDGAPGSGATLVCGEHELLRVVNDRVRLLRFSDETFEAMVARLRRGPSKP</sequence>
<proteinExistence type="predicted"/>
<reference evidence="1" key="1">
    <citation type="submission" date="2023-06" db="EMBL/GenBank/DDBJ databases">
        <authorList>
            <person name="Jiang Y."/>
            <person name="Liu Q."/>
        </authorList>
    </citation>
    <scope>NUCLEOTIDE SEQUENCE</scope>
    <source>
        <strain evidence="1">CGMCC 1.12090</strain>
    </source>
</reference>
<protein>
    <submittedName>
        <fullName evidence="1">Uncharacterized protein</fullName>
    </submittedName>
</protein>
<evidence type="ECO:0000313" key="1">
    <source>
        <dbReference type="EMBL" id="MDO1532780.1"/>
    </source>
</evidence>
<name>A0ABT8S1I0_9BURK</name>
<dbReference type="EMBL" id="JAUKVY010000006">
    <property type="protein sequence ID" value="MDO1532780.1"/>
    <property type="molecule type" value="Genomic_DNA"/>
</dbReference>
<keyword evidence="2" id="KW-1185">Reference proteome</keyword>
<gene>
    <name evidence="1" type="ORF">Q2T77_10810</name>
</gene>
<dbReference type="Proteomes" id="UP001169027">
    <property type="component" value="Unassembled WGS sequence"/>
</dbReference>
<dbReference type="RefSeq" id="WP_301807970.1">
    <property type="nucleotide sequence ID" value="NZ_JAUJZH010000006.1"/>
</dbReference>
<comment type="caution">
    <text evidence="1">The sequence shown here is derived from an EMBL/GenBank/DDBJ whole genome shotgun (WGS) entry which is preliminary data.</text>
</comment>
<organism evidence="1 2">
    <name type="scientific">Variovorax ginsengisoli</name>
    <dbReference type="NCBI Taxonomy" id="363844"/>
    <lineage>
        <taxon>Bacteria</taxon>
        <taxon>Pseudomonadati</taxon>
        <taxon>Pseudomonadota</taxon>
        <taxon>Betaproteobacteria</taxon>
        <taxon>Burkholderiales</taxon>
        <taxon>Comamonadaceae</taxon>
        <taxon>Variovorax</taxon>
    </lineage>
</organism>
<evidence type="ECO:0000313" key="2">
    <source>
        <dbReference type="Proteomes" id="UP001169027"/>
    </source>
</evidence>
<accession>A0ABT8S1I0</accession>